<feature type="binding site" evidence="7">
    <location>
        <position position="163"/>
    </location>
    <ligand>
        <name>a 1,2-diacyl-sn-glycero-3-phospho-(1'-sn-glycerol)</name>
        <dbReference type="ChEBI" id="CHEBI:64716"/>
    </ligand>
</feature>
<dbReference type="UniPathway" id="UPA00664"/>
<dbReference type="PROSITE" id="PS01311">
    <property type="entry name" value="LGT"/>
    <property type="match status" value="1"/>
</dbReference>
<feature type="transmembrane region" description="Helical" evidence="7">
    <location>
        <begin position="300"/>
        <end position="321"/>
    </location>
</feature>
<comment type="subcellular location">
    <subcellularLocation>
        <location evidence="7">Cell inner membrane</location>
        <topology evidence="7">Multi-pass membrane protein</topology>
    </subcellularLocation>
</comment>
<keyword evidence="2 7" id="KW-1003">Cell membrane</keyword>
<comment type="function">
    <text evidence="7">Catalyzes the transfer of the diacylglyceryl group from phosphatidylglycerol to the sulfhydryl group of the N-terminal cysteine of a prolipoprotein, the first step in the formation of mature lipoproteins.</text>
</comment>
<dbReference type="NCBIfam" id="TIGR00544">
    <property type="entry name" value="lgt"/>
    <property type="match status" value="1"/>
</dbReference>
<proteinExistence type="inferred from homology"/>
<keyword evidence="6 7" id="KW-0472">Membrane</keyword>
<evidence type="ECO:0000256" key="4">
    <source>
        <dbReference type="ARBA" id="ARBA00022692"/>
    </source>
</evidence>
<comment type="pathway">
    <text evidence="7">Protein modification; lipoprotein biosynthesis (diacylglyceryl transfer).</text>
</comment>
<feature type="transmembrane region" description="Helical" evidence="7">
    <location>
        <begin position="28"/>
        <end position="46"/>
    </location>
</feature>
<evidence type="ECO:0000256" key="1">
    <source>
        <dbReference type="ARBA" id="ARBA00007150"/>
    </source>
</evidence>
<reference evidence="8 9" key="1">
    <citation type="journal article" date="2011" name="Stand. Genomic Sci.">
        <title>Complete genome sequence of Treponema succinifaciens type strain (6091).</title>
        <authorList>
            <person name="Han C."/>
            <person name="Gronow S."/>
            <person name="Teshima H."/>
            <person name="Lapidus A."/>
            <person name="Nolan M."/>
            <person name="Lucas S."/>
            <person name="Hammon N."/>
            <person name="Deshpande S."/>
            <person name="Cheng J.F."/>
            <person name="Zeytun A."/>
            <person name="Tapia R."/>
            <person name="Goodwin L."/>
            <person name="Pitluck S."/>
            <person name="Liolios K."/>
            <person name="Pagani I."/>
            <person name="Ivanova N."/>
            <person name="Mavromatis K."/>
            <person name="Mikhailova N."/>
            <person name="Huntemann M."/>
            <person name="Pati A."/>
            <person name="Chen A."/>
            <person name="Palaniappan K."/>
            <person name="Land M."/>
            <person name="Hauser L."/>
            <person name="Brambilla E.M."/>
            <person name="Rohde M."/>
            <person name="Goker M."/>
            <person name="Woyke T."/>
            <person name="Bristow J."/>
            <person name="Eisen J.A."/>
            <person name="Markowitz V."/>
            <person name="Hugenholtz P."/>
            <person name="Kyrpides N.C."/>
            <person name="Klenk H.P."/>
            <person name="Detter J.C."/>
        </authorList>
    </citation>
    <scope>NUCLEOTIDE SEQUENCE [LARGE SCALE GENOMIC DNA]</scope>
    <source>
        <strain evidence="9">ATCC 33096 / DSM 2489 / 6091</strain>
    </source>
</reference>
<dbReference type="EC" id="2.5.1.145" evidence="7"/>
<dbReference type="OrthoDB" id="871140at2"/>
<comment type="catalytic activity">
    <reaction evidence="7">
        <text>L-cysteinyl-[prolipoprotein] + a 1,2-diacyl-sn-glycero-3-phospho-(1'-sn-glycerol) = an S-1,2-diacyl-sn-glyceryl-L-cysteinyl-[prolipoprotein] + sn-glycerol 1-phosphate + H(+)</text>
        <dbReference type="Rhea" id="RHEA:56712"/>
        <dbReference type="Rhea" id="RHEA-COMP:14679"/>
        <dbReference type="Rhea" id="RHEA-COMP:14680"/>
        <dbReference type="ChEBI" id="CHEBI:15378"/>
        <dbReference type="ChEBI" id="CHEBI:29950"/>
        <dbReference type="ChEBI" id="CHEBI:57685"/>
        <dbReference type="ChEBI" id="CHEBI:64716"/>
        <dbReference type="ChEBI" id="CHEBI:140658"/>
        <dbReference type="EC" id="2.5.1.145"/>
    </reaction>
</comment>
<dbReference type="HOGENOM" id="CLU_013386_1_0_12"/>
<protein>
    <recommendedName>
        <fullName evidence="7">Phosphatidylglycerol--prolipoprotein diacylglyceryl transferase</fullName>
        <ecNumber evidence="7">2.5.1.145</ecNumber>
    </recommendedName>
</protein>
<dbReference type="GO" id="GO:0005886">
    <property type="term" value="C:plasma membrane"/>
    <property type="evidence" value="ECO:0007669"/>
    <property type="project" value="UniProtKB-SubCell"/>
</dbReference>
<dbReference type="KEGG" id="tsu:Tresu_2480"/>
<comment type="similarity">
    <text evidence="1 7">Belongs to the Lgt family.</text>
</comment>
<keyword evidence="7" id="KW-0997">Cell inner membrane</keyword>
<evidence type="ECO:0000256" key="3">
    <source>
        <dbReference type="ARBA" id="ARBA00022679"/>
    </source>
</evidence>
<dbReference type="GO" id="GO:0008961">
    <property type="term" value="F:phosphatidylglycerol-prolipoprotein diacylglyceryl transferase activity"/>
    <property type="evidence" value="ECO:0007669"/>
    <property type="project" value="UniProtKB-UniRule"/>
</dbReference>
<dbReference type="PANTHER" id="PTHR30589">
    <property type="entry name" value="PROLIPOPROTEIN DIACYLGLYCERYL TRANSFERASE"/>
    <property type="match status" value="1"/>
</dbReference>
<evidence type="ECO:0000256" key="2">
    <source>
        <dbReference type="ARBA" id="ARBA00022475"/>
    </source>
</evidence>
<dbReference type="GeneID" id="302999594"/>
<dbReference type="RefSeq" id="WP_013702593.1">
    <property type="nucleotide sequence ID" value="NC_015385.1"/>
</dbReference>
<evidence type="ECO:0000256" key="5">
    <source>
        <dbReference type="ARBA" id="ARBA00022989"/>
    </source>
</evidence>
<feature type="transmembrane region" description="Helical" evidence="7">
    <location>
        <begin position="248"/>
        <end position="266"/>
    </location>
</feature>
<keyword evidence="9" id="KW-1185">Reference proteome</keyword>
<dbReference type="GO" id="GO:0042158">
    <property type="term" value="P:lipoprotein biosynthetic process"/>
    <property type="evidence" value="ECO:0007669"/>
    <property type="project" value="UniProtKB-UniRule"/>
</dbReference>
<feature type="transmembrane region" description="Helical" evidence="7">
    <location>
        <begin position="114"/>
        <end position="137"/>
    </location>
</feature>
<dbReference type="PANTHER" id="PTHR30589:SF0">
    <property type="entry name" value="PHOSPHATIDYLGLYCEROL--PROLIPOPROTEIN DIACYLGLYCERYL TRANSFERASE"/>
    <property type="match status" value="1"/>
</dbReference>
<dbReference type="HAMAP" id="MF_01147">
    <property type="entry name" value="Lgt"/>
    <property type="match status" value="1"/>
</dbReference>
<dbReference type="Pfam" id="PF01790">
    <property type="entry name" value="LGT"/>
    <property type="match status" value="1"/>
</dbReference>
<evidence type="ECO:0000256" key="7">
    <source>
        <dbReference type="HAMAP-Rule" id="MF_01147"/>
    </source>
</evidence>
<keyword evidence="3 7" id="KW-0808">Transferase</keyword>
<dbReference type="EMBL" id="CP002631">
    <property type="protein sequence ID" value="AEB15342.1"/>
    <property type="molecule type" value="Genomic_DNA"/>
</dbReference>
<keyword evidence="5 7" id="KW-1133">Transmembrane helix</keyword>
<dbReference type="STRING" id="869209.Tresu_2480"/>
<dbReference type="eggNOG" id="COG0682">
    <property type="taxonomic scope" value="Bacteria"/>
</dbReference>
<organism evidence="8 9">
    <name type="scientific">Treponema succinifaciens (strain ATCC 33096 / DSM 2489 / 6091)</name>
    <dbReference type="NCBI Taxonomy" id="869209"/>
    <lineage>
        <taxon>Bacteria</taxon>
        <taxon>Pseudomonadati</taxon>
        <taxon>Spirochaetota</taxon>
        <taxon>Spirochaetia</taxon>
        <taxon>Spirochaetales</taxon>
        <taxon>Treponemataceae</taxon>
        <taxon>Treponema</taxon>
    </lineage>
</organism>
<keyword evidence="4 7" id="KW-0812">Transmembrane</keyword>
<reference evidence="9" key="2">
    <citation type="submission" date="2011-04" db="EMBL/GenBank/DDBJ databases">
        <title>The complete genome of chromosome of Treponema succinifaciens DSM 2489.</title>
        <authorList>
            <person name="Lucas S."/>
            <person name="Copeland A."/>
            <person name="Lapidus A."/>
            <person name="Bruce D."/>
            <person name="Goodwin L."/>
            <person name="Pitluck S."/>
            <person name="Peters L."/>
            <person name="Kyrpides N."/>
            <person name="Mavromatis K."/>
            <person name="Ivanova N."/>
            <person name="Ovchinnikova G."/>
            <person name="Teshima H."/>
            <person name="Detter J.C."/>
            <person name="Tapia R."/>
            <person name="Han C."/>
            <person name="Land M."/>
            <person name="Hauser L."/>
            <person name="Markowitz V."/>
            <person name="Cheng J.-F."/>
            <person name="Hugenholtz P."/>
            <person name="Woyke T."/>
            <person name="Wu D."/>
            <person name="Gronow S."/>
            <person name="Wellnitz S."/>
            <person name="Brambilla E."/>
            <person name="Klenk H.-P."/>
            <person name="Eisen J.A."/>
        </authorList>
    </citation>
    <scope>NUCLEOTIDE SEQUENCE [LARGE SCALE GENOMIC DNA]</scope>
    <source>
        <strain evidence="9">ATCC 33096 / DSM 2489 / 6091</strain>
    </source>
</reference>
<dbReference type="InterPro" id="IPR001640">
    <property type="entry name" value="Lgt"/>
</dbReference>
<dbReference type="AlphaFoldDB" id="F2NWM3"/>
<evidence type="ECO:0000313" key="9">
    <source>
        <dbReference type="Proteomes" id="UP000006852"/>
    </source>
</evidence>
<name>F2NWM3_TRES6</name>
<evidence type="ECO:0000313" key="8">
    <source>
        <dbReference type="EMBL" id="AEB15342.1"/>
    </source>
</evidence>
<accession>F2NWM3</accession>
<gene>
    <name evidence="7" type="primary">lgt</name>
    <name evidence="8" type="ordered locus">Tresu_2480</name>
</gene>
<sequence length="333" mass="37888">MLNSLLYIKYPSWIHPELFPGVPLLGLVRWYGLMYIIAFGTAFYILRKIQREGALDTPDSKTTEDDIFSFIAFGIIFLLAGARILSTLVYDTSGLYWKKPWLIFWPFDTVTKRFTGLAGMSYHGGFLGGFIGMLIWCKKHKKPALKWIDAMAVAIPLGYTFGRIGNFMNGELYGRITKAPWGIVFPRAETFSSSLDWVKKFSSSIGMSLDGARLVNLPRHPSQLYEALFEGLFLFVLIWCLRKKKPFDGFLTACYTIGYGFVRFFIEYFREPDADIGYRISATKDAAIYTNTSLLNLSTGQIFCLMMIAGGILMIFILAILNKKNDRNRKALQ</sequence>
<evidence type="ECO:0000256" key="6">
    <source>
        <dbReference type="ARBA" id="ARBA00023136"/>
    </source>
</evidence>
<feature type="transmembrane region" description="Helical" evidence="7">
    <location>
        <begin position="67"/>
        <end position="90"/>
    </location>
</feature>
<dbReference type="Proteomes" id="UP000006852">
    <property type="component" value="Chromosome"/>
</dbReference>